<feature type="region of interest" description="Disordered" evidence="1">
    <location>
        <begin position="197"/>
        <end position="226"/>
    </location>
</feature>
<feature type="compositionally biased region" description="Polar residues" evidence="1">
    <location>
        <begin position="155"/>
        <end position="165"/>
    </location>
</feature>
<protein>
    <submittedName>
        <fullName evidence="2">Uncharacterized protein</fullName>
    </submittedName>
</protein>
<evidence type="ECO:0000256" key="1">
    <source>
        <dbReference type="SAM" id="MobiDB-lite"/>
    </source>
</evidence>
<reference evidence="2 3" key="1">
    <citation type="submission" date="2019-05" db="EMBL/GenBank/DDBJ databases">
        <title>Another draft genome of Portunus trituberculatus and its Hox gene families provides insights of decapod evolution.</title>
        <authorList>
            <person name="Jeong J.-H."/>
            <person name="Song I."/>
            <person name="Kim S."/>
            <person name="Choi T."/>
            <person name="Kim D."/>
            <person name="Ryu S."/>
            <person name="Kim W."/>
        </authorList>
    </citation>
    <scope>NUCLEOTIDE SEQUENCE [LARGE SCALE GENOMIC DNA]</scope>
    <source>
        <tissue evidence="2">Muscle</tissue>
    </source>
</reference>
<gene>
    <name evidence="2" type="ORF">E2C01_003250</name>
</gene>
<comment type="caution">
    <text evidence="2">The sequence shown here is derived from an EMBL/GenBank/DDBJ whole genome shotgun (WGS) entry which is preliminary data.</text>
</comment>
<dbReference type="Proteomes" id="UP000324222">
    <property type="component" value="Unassembled WGS sequence"/>
</dbReference>
<dbReference type="AlphaFoldDB" id="A0A5B7CT24"/>
<feature type="region of interest" description="Disordered" evidence="1">
    <location>
        <begin position="155"/>
        <end position="181"/>
    </location>
</feature>
<feature type="compositionally biased region" description="Acidic residues" evidence="1">
    <location>
        <begin position="204"/>
        <end position="219"/>
    </location>
</feature>
<name>A0A5B7CT24_PORTR</name>
<feature type="region of interest" description="Disordered" evidence="1">
    <location>
        <begin position="56"/>
        <end position="81"/>
    </location>
</feature>
<proteinExistence type="predicted"/>
<sequence>MLVFALPRTADPTRDTLLLLLLFSSPLLLQVSLASLITLAPRDHITIRRIKRGKTNEGATQIPALTGTSRQGGRRGAAGEETVAETVTGWRSRRSKHGSAWSLVIQKRTQHSITSTPSQLHFLLTPKTVKRSSRGTRSRPGQLGSNWIVCFTAPSTRKPTSTQPLSHRHYADPGTEEDCAGKKKKWSLWIRSWLLQKQGRSKEEEEEEEEEKEEEEEEYQPTASIK</sequence>
<accession>A0A5B7CT24</accession>
<keyword evidence="3" id="KW-1185">Reference proteome</keyword>
<evidence type="ECO:0000313" key="2">
    <source>
        <dbReference type="EMBL" id="MPC10613.1"/>
    </source>
</evidence>
<evidence type="ECO:0000313" key="3">
    <source>
        <dbReference type="Proteomes" id="UP000324222"/>
    </source>
</evidence>
<organism evidence="2 3">
    <name type="scientific">Portunus trituberculatus</name>
    <name type="common">Swimming crab</name>
    <name type="synonym">Neptunus trituberculatus</name>
    <dbReference type="NCBI Taxonomy" id="210409"/>
    <lineage>
        <taxon>Eukaryota</taxon>
        <taxon>Metazoa</taxon>
        <taxon>Ecdysozoa</taxon>
        <taxon>Arthropoda</taxon>
        <taxon>Crustacea</taxon>
        <taxon>Multicrustacea</taxon>
        <taxon>Malacostraca</taxon>
        <taxon>Eumalacostraca</taxon>
        <taxon>Eucarida</taxon>
        <taxon>Decapoda</taxon>
        <taxon>Pleocyemata</taxon>
        <taxon>Brachyura</taxon>
        <taxon>Eubrachyura</taxon>
        <taxon>Portunoidea</taxon>
        <taxon>Portunidae</taxon>
        <taxon>Portuninae</taxon>
        <taxon>Portunus</taxon>
    </lineage>
</organism>
<dbReference type="EMBL" id="VSRR010000124">
    <property type="protein sequence ID" value="MPC10613.1"/>
    <property type="molecule type" value="Genomic_DNA"/>
</dbReference>